<feature type="transmembrane region" description="Helical" evidence="5">
    <location>
        <begin position="208"/>
        <end position="228"/>
    </location>
</feature>
<sequence>MPQTDNGVARTVAAGFTALLVAFGVAYGFGVFLPAIAAEFQSGAGQTAGLFSATAFVFFCLGALTGPLAERHGVRPLLIAAALLLALGLFGTSIAPNLLAAYLTYGVGTGLGVGCVLVPVVGHVGAIAPPPRRALAVGLVVTGIGLGTVFGAPLAQWLIGTLGWRTAQQLLAVVVLVTLLACSVLVVERPATSGRDRPRYPREHIRSARFGWLWASTVLASTVLYTPFAVLPTQAATLGISPAIAASLIGLIGLVSVVGRLVIARVRRPQTLLITHTAAVAAAAVATLLWAHASSVSGLAAFVVLFGLGYGAFIALLPLVLAALFATDRLSSLLGLQYVASGVGAVLGPTGTGLIAEHTGTWTPALWGLVAVGVAACLVLLVTVRLARPQLPASGHHNLQEVP</sequence>
<dbReference type="EMBL" id="JACHWU010000007">
    <property type="protein sequence ID" value="MBB3053180.1"/>
    <property type="molecule type" value="Genomic_DNA"/>
</dbReference>
<feature type="transmembrane region" description="Helical" evidence="5">
    <location>
        <begin position="167"/>
        <end position="187"/>
    </location>
</feature>
<evidence type="ECO:0000313" key="8">
    <source>
        <dbReference type="Proteomes" id="UP000550714"/>
    </source>
</evidence>
<dbReference type="GO" id="GO:0005886">
    <property type="term" value="C:plasma membrane"/>
    <property type="evidence" value="ECO:0007669"/>
    <property type="project" value="UniProtKB-SubCell"/>
</dbReference>
<comment type="caution">
    <text evidence="7">The sequence shown here is derived from an EMBL/GenBank/DDBJ whole genome shotgun (WGS) entry which is preliminary data.</text>
</comment>
<dbReference type="SUPFAM" id="SSF103473">
    <property type="entry name" value="MFS general substrate transporter"/>
    <property type="match status" value="1"/>
</dbReference>
<dbReference type="InterPro" id="IPR050327">
    <property type="entry name" value="Proton-linked_MCT"/>
</dbReference>
<dbReference type="Gene3D" id="1.20.1250.20">
    <property type="entry name" value="MFS general substrate transporter like domains"/>
    <property type="match status" value="1"/>
</dbReference>
<evidence type="ECO:0000256" key="4">
    <source>
        <dbReference type="ARBA" id="ARBA00023136"/>
    </source>
</evidence>
<feature type="transmembrane region" description="Helical" evidence="5">
    <location>
        <begin position="272"/>
        <end position="293"/>
    </location>
</feature>
<dbReference type="InterPro" id="IPR036259">
    <property type="entry name" value="MFS_trans_sf"/>
</dbReference>
<evidence type="ECO:0000256" key="1">
    <source>
        <dbReference type="ARBA" id="ARBA00004651"/>
    </source>
</evidence>
<dbReference type="PANTHER" id="PTHR11360">
    <property type="entry name" value="MONOCARBOXYLATE TRANSPORTER"/>
    <property type="match status" value="1"/>
</dbReference>
<feature type="transmembrane region" description="Helical" evidence="5">
    <location>
        <begin position="102"/>
        <end position="122"/>
    </location>
</feature>
<feature type="transmembrane region" description="Helical" evidence="5">
    <location>
        <begin position="77"/>
        <end position="96"/>
    </location>
</feature>
<comment type="subcellular location">
    <subcellularLocation>
        <location evidence="1">Cell membrane</location>
        <topology evidence="1">Multi-pass membrane protein</topology>
    </subcellularLocation>
</comment>
<dbReference type="PANTHER" id="PTHR11360:SF284">
    <property type="entry name" value="EG:103B4.3 PROTEIN-RELATED"/>
    <property type="match status" value="1"/>
</dbReference>
<evidence type="ECO:0000256" key="3">
    <source>
        <dbReference type="ARBA" id="ARBA00022989"/>
    </source>
</evidence>
<keyword evidence="3 5" id="KW-1133">Transmembrane helix</keyword>
<dbReference type="PROSITE" id="PS50850">
    <property type="entry name" value="MFS"/>
    <property type="match status" value="1"/>
</dbReference>
<evidence type="ECO:0000313" key="7">
    <source>
        <dbReference type="EMBL" id="MBB3053180.1"/>
    </source>
</evidence>
<evidence type="ECO:0000256" key="5">
    <source>
        <dbReference type="SAM" id="Phobius"/>
    </source>
</evidence>
<dbReference type="AlphaFoldDB" id="A0A839S866"/>
<gene>
    <name evidence="7" type="ORF">FHS23_004223</name>
</gene>
<feature type="transmembrane region" description="Helical" evidence="5">
    <location>
        <begin position="43"/>
        <end position="65"/>
    </location>
</feature>
<feature type="domain" description="Major facilitator superfamily (MFS) profile" evidence="6">
    <location>
        <begin position="10"/>
        <end position="388"/>
    </location>
</feature>
<keyword evidence="4 5" id="KW-0472">Membrane</keyword>
<keyword evidence="8" id="KW-1185">Reference proteome</keyword>
<name>A0A839S866_9PSEU</name>
<feature type="transmembrane region" description="Helical" evidence="5">
    <location>
        <begin position="240"/>
        <end position="263"/>
    </location>
</feature>
<dbReference type="InterPro" id="IPR011701">
    <property type="entry name" value="MFS"/>
</dbReference>
<protein>
    <submittedName>
        <fullName evidence="7">MFS family permease</fullName>
    </submittedName>
</protein>
<organism evidence="7 8">
    <name type="scientific">Prauserella isguenensis</name>
    <dbReference type="NCBI Taxonomy" id="1470180"/>
    <lineage>
        <taxon>Bacteria</taxon>
        <taxon>Bacillati</taxon>
        <taxon>Actinomycetota</taxon>
        <taxon>Actinomycetes</taxon>
        <taxon>Pseudonocardiales</taxon>
        <taxon>Pseudonocardiaceae</taxon>
        <taxon>Prauserella</taxon>
    </lineage>
</organism>
<proteinExistence type="predicted"/>
<feature type="transmembrane region" description="Helical" evidence="5">
    <location>
        <begin position="362"/>
        <end position="384"/>
    </location>
</feature>
<dbReference type="InterPro" id="IPR020846">
    <property type="entry name" value="MFS_dom"/>
</dbReference>
<dbReference type="Proteomes" id="UP000550714">
    <property type="component" value="Unassembled WGS sequence"/>
</dbReference>
<keyword evidence="2 5" id="KW-0812">Transmembrane</keyword>
<dbReference type="Pfam" id="PF07690">
    <property type="entry name" value="MFS_1"/>
    <property type="match status" value="1"/>
</dbReference>
<feature type="transmembrane region" description="Helical" evidence="5">
    <location>
        <begin position="134"/>
        <end position="155"/>
    </location>
</feature>
<feature type="transmembrane region" description="Helical" evidence="5">
    <location>
        <begin position="299"/>
        <end position="326"/>
    </location>
</feature>
<feature type="transmembrane region" description="Helical" evidence="5">
    <location>
        <begin position="12"/>
        <end position="37"/>
    </location>
</feature>
<evidence type="ECO:0000256" key="2">
    <source>
        <dbReference type="ARBA" id="ARBA00022692"/>
    </source>
</evidence>
<dbReference type="GO" id="GO:0022857">
    <property type="term" value="F:transmembrane transporter activity"/>
    <property type="evidence" value="ECO:0007669"/>
    <property type="project" value="InterPro"/>
</dbReference>
<reference evidence="7 8" key="1">
    <citation type="submission" date="2020-08" db="EMBL/GenBank/DDBJ databases">
        <title>Genomic Encyclopedia of Type Strains, Phase III (KMG-III): the genomes of soil and plant-associated and newly described type strains.</title>
        <authorList>
            <person name="Whitman W."/>
        </authorList>
    </citation>
    <scope>NUCLEOTIDE SEQUENCE [LARGE SCALE GENOMIC DNA]</scope>
    <source>
        <strain evidence="7 8">CECT 8577</strain>
    </source>
</reference>
<accession>A0A839S866</accession>
<dbReference type="RefSeq" id="WP_183658738.1">
    <property type="nucleotide sequence ID" value="NZ_JACHWU010000007.1"/>
</dbReference>
<evidence type="ECO:0000259" key="6">
    <source>
        <dbReference type="PROSITE" id="PS50850"/>
    </source>
</evidence>
<feature type="transmembrane region" description="Helical" evidence="5">
    <location>
        <begin position="338"/>
        <end position="356"/>
    </location>
</feature>